<reference evidence="1 2" key="1">
    <citation type="submission" date="2022-07" db="EMBL/GenBank/DDBJ databases">
        <title>Methylomonas rivi sp. nov., Methylomonas rosea sp. nov., Methylomonas aureus sp. nov. and Methylomonas subterranea sp. nov., four novel methanotrophs isolated from a freshwater creek and the deep terrestrial subsurface.</title>
        <authorList>
            <person name="Abin C."/>
            <person name="Sankaranarayanan K."/>
            <person name="Garner C."/>
            <person name="Sindelar R."/>
            <person name="Kotary K."/>
            <person name="Garner R."/>
            <person name="Barclay S."/>
            <person name="Lawson P."/>
            <person name="Krumholz L."/>
        </authorList>
    </citation>
    <scope>NUCLEOTIDE SEQUENCE [LARGE SCALE GENOMIC DNA]</scope>
    <source>
        <strain evidence="1 2">SURF-2</strain>
    </source>
</reference>
<dbReference type="RefSeq" id="WP_256603738.1">
    <property type="nucleotide sequence ID" value="NZ_JANIBJ010000036.1"/>
</dbReference>
<gene>
    <name evidence="1" type="ORF">NP590_16515</name>
</gene>
<keyword evidence="2" id="KW-1185">Reference proteome</keyword>
<evidence type="ECO:0000313" key="2">
    <source>
        <dbReference type="Proteomes" id="UP001524499"/>
    </source>
</evidence>
<protein>
    <submittedName>
        <fullName evidence="1">Uncharacterized protein</fullName>
    </submittedName>
</protein>
<dbReference type="Proteomes" id="UP001524499">
    <property type="component" value="Unassembled WGS sequence"/>
</dbReference>
<comment type="caution">
    <text evidence="1">The sequence shown here is derived from an EMBL/GenBank/DDBJ whole genome shotgun (WGS) entry which is preliminary data.</text>
</comment>
<proteinExistence type="predicted"/>
<organism evidence="1 2">
    <name type="scientific">Methylomonas subterranea</name>
    <dbReference type="NCBI Taxonomy" id="2952225"/>
    <lineage>
        <taxon>Bacteria</taxon>
        <taxon>Pseudomonadati</taxon>
        <taxon>Pseudomonadota</taxon>
        <taxon>Gammaproteobacteria</taxon>
        <taxon>Methylococcales</taxon>
        <taxon>Methylococcaceae</taxon>
        <taxon>Methylomonas</taxon>
    </lineage>
</organism>
<accession>A0ABT1TJR7</accession>
<evidence type="ECO:0000313" key="1">
    <source>
        <dbReference type="EMBL" id="MCQ8105717.1"/>
    </source>
</evidence>
<dbReference type="EMBL" id="JANIBJ010000036">
    <property type="protein sequence ID" value="MCQ8105717.1"/>
    <property type="molecule type" value="Genomic_DNA"/>
</dbReference>
<dbReference type="InterPro" id="IPR054196">
    <property type="entry name" value="DUF6901"/>
</dbReference>
<dbReference type="Pfam" id="PF21842">
    <property type="entry name" value="DUF6901"/>
    <property type="match status" value="1"/>
</dbReference>
<name>A0ABT1TJR7_9GAMM</name>
<sequence length="240" mass="26823">MTTLEHSDPPSWVFLYKLSFADDKRLEFPIHIDKASNSFIPASPGHAPAWVALDYQQCGNCPLSVKETPLCPVAANLVPLIDLCGSMKSYQTVSLEVVTPERSISGDTTVQRVISSILGLVIATSACPHTEYFKPMARFHLPLASDEETLYRTTSMFLLAQYFLHKDGKPSSLELDQLTQIYKELQIINRALARRLRAAISEDAAINGIILLDLLTQSVTWSIEEGLEGMRYLFKRYGVE</sequence>